<dbReference type="GO" id="GO:0005829">
    <property type="term" value="C:cytosol"/>
    <property type="evidence" value="ECO:0007669"/>
    <property type="project" value="TreeGrafter"/>
</dbReference>
<dbReference type="GO" id="GO:0006053">
    <property type="term" value="P:N-acetylmannosamine catabolic process"/>
    <property type="evidence" value="ECO:0007669"/>
    <property type="project" value="TreeGrafter"/>
</dbReference>
<comment type="similarity">
    <text evidence="4">Belongs to the NanE family.</text>
</comment>
<dbReference type="PANTHER" id="PTHR36204:SF1">
    <property type="entry name" value="N-ACETYLMANNOSAMINE-6-PHOSPHATE 2-EPIMERASE-RELATED"/>
    <property type="match status" value="1"/>
</dbReference>
<comment type="caution">
    <text evidence="8">The sequence shown here is derived from an EMBL/GenBank/DDBJ whole genome shotgun (WGS) entry which is preliminary data.</text>
</comment>
<keyword evidence="9" id="KW-1185">Reference proteome</keyword>
<evidence type="ECO:0000256" key="6">
    <source>
        <dbReference type="ARBA" id="ARBA00023235"/>
    </source>
</evidence>
<reference evidence="8" key="1">
    <citation type="journal article" date="2014" name="Int. J. Syst. Evol. Microbiol.">
        <title>Complete genome sequence of Corynebacterium casei LMG S-19264T (=DSM 44701T), isolated from a smear-ripened cheese.</title>
        <authorList>
            <consortium name="US DOE Joint Genome Institute (JGI-PGF)"/>
            <person name="Walter F."/>
            <person name="Albersmeier A."/>
            <person name="Kalinowski J."/>
            <person name="Ruckert C."/>
        </authorList>
    </citation>
    <scope>NUCLEOTIDE SEQUENCE</scope>
    <source>
        <strain evidence="8">JCM 19831</strain>
    </source>
</reference>
<dbReference type="Pfam" id="PF04131">
    <property type="entry name" value="NanE"/>
    <property type="match status" value="1"/>
</dbReference>
<comment type="catalytic activity">
    <reaction evidence="1">
        <text>an N-acyl-D-glucosamine 6-phosphate = an N-acyl-D-mannosamine 6-phosphate</text>
        <dbReference type="Rhea" id="RHEA:23932"/>
        <dbReference type="ChEBI" id="CHEBI:57599"/>
        <dbReference type="ChEBI" id="CHEBI:57666"/>
        <dbReference type="EC" id="5.1.3.9"/>
    </reaction>
</comment>
<dbReference type="EMBL" id="BMPI01000014">
    <property type="protein sequence ID" value="GGM29369.1"/>
    <property type="molecule type" value="Genomic_DNA"/>
</dbReference>
<keyword evidence="6" id="KW-0413">Isomerase</keyword>
<evidence type="ECO:0000256" key="3">
    <source>
        <dbReference type="ARBA" id="ARBA00005081"/>
    </source>
</evidence>
<evidence type="ECO:0000256" key="2">
    <source>
        <dbReference type="ARBA" id="ARBA00002147"/>
    </source>
</evidence>
<dbReference type="InterPro" id="IPR011060">
    <property type="entry name" value="RibuloseP-bd_barrel"/>
</dbReference>
<evidence type="ECO:0000313" key="9">
    <source>
        <dbReference type="Proteomes" id="UP000642070"/>
    </source>
</evidence>
<evidence type="ECO:0000256" key="5">
    <source>
        <dbReference type="ARBA" id="ARBA00013180"/>
    </source>
</evidence>
<dbReference type="NCBIfam" id="NF002231">
    <property type="entry name" value="PRK01130.1"/>
    <property type="match status" value="1"/>
</dbReference>
<dbReference type="GO" id="GO:0019262">
    <property type="term" value="P:N-acetylneuraminate catabolic process"/>
    <property type="evidence" value="ECO:0007669"/>
    <property type="project" value="TreeGrafter"/>
</dbReference>
<proteinExistence type="inferred from homology"/>
<name>A0A917TMS2_9ACTN</name>
<organism evidence="8 9">
    <name type="scientific">Dactylosporangium sucinum</name>
    <dbReference type="NCBI Taxonomy" id="1424081"/>
    <lineage>
        <taxon>Bacteria</taxon>
        <taxon>Bacillati</taxon>
        <taxon>Actinomycetota</taxon>
        <taxon>Actinomycetes</taxon>
        <taxon>Micromonosporales</taxon>
        <taxon>Micromonosporaceae</taxon>
        <taxon>Dactylosporangium</taxon>
    </lineage>
</organism>
<sequence length="227" mass="22836">MTPVLDAIAGGLVVSCQAPLGHPLREPSVIARLAECAALGGAAAVRVNDPDDVRAVKAAVGLPVIALHKVRADDRDLITPRWDLAAALATAGADVIAVEATGRAELPVAAFVARIQAELGLPVMADVATFEQGAAAWSAGAELVASTLSGYTMDSPQQTEPDLDLVAALAAAGVRTVAEGRLATPDHVRTAFASGAYAVVVGTAVTDPVALTRGLAAATPAGLRVSR</sequence>
<dbReference type="Gene3D" id="3.20.20.70">
    <property type="entry name" value="Aldolase class I"/>
    <property type="match status" value="1"/>
</dbReference>
<reference evidence="8" key="2">
    <citation type="submission" date="2020-09" db="EMBL/GenBank/DDBJ databases">
        <authorList>
            <person name="Sun Q."/>
            <person name="Ohkuma M."/>
        </authorList>
    </citation>
    <scope>NUCLEOTIDE SEQUENCE</scope>
    <source>
        <strain evidence="8">JCM 19831</strain>
    </source>
</reference>
<gene>
    <name evidence="8" type="ORF">GCM10007977_033350</name>
</gene>
<protein>
    <recommendedName>
        <fullName evidence="5">N-acylglucosamine-6-phosphate 2-epimerase</fullName>
        <ecNumber evidence="5">5.1.3.9</ecNumber>
    </recommendedName>
</protein>
<accession>A0A917TMS2</accession>
<evidence type="ECO:0000256" key="4">
    <source>
        <dbReference type="ARBA" id="ARBA00007439"/>
    </source>
</evidence>
<dbReference type="PANTHER" id="PTHR36204">
    <property type="entry name" value="N-ACETYLMANNOSAMINE-6-PHOSPHATE 2-EPIMERASE-RELATED"/>
    <property type="match status" value="1"/>
</dbReference>
<comment type="pathway">
    <text evidence="3">Amino-sugar metabolism; N-acetylneuraminate degradation; D-fructose 6-phosphate from N-acetylneuraminate: step 3/5.</text>
</comment>
<evidence type="ECO:0000313" key="8">
    <source>
        <dbReference type="EMBL" id="GGM29369.1"/>
    </source>
</evidence>
<dbReference type="SUPFAM" id="SSF51366">
    <property type="entry name" value="Ribulose-phoshate binding barrel"/>
    <property type="match status" value="1"/>
</dbReference>
<evidence type="ECO:0000256" key="1">
    <source>
        <dbReference type="ARBA" id="ARBA00000056"/>
    </source>
</evidence>
<dbReference type="GO" id="GO:0047465">
    <property type="term" value="F:N-acylglucosamine-6-phosphate 2-epimerase activity"/>
    <property type="evidence" value="ECO:0007669"/>
    <property type="project" value="UniProtKB-EC"/>
</dbReference>
<dbReference type="AlphaFoldDB" id="A0A917TMS2"/>
<dbReference type="Proteomes" id="UP000642070">
    <property type="component" value="Unassembled WGS sequence"/>
</dbReference>
<dbReference type="InterPro" id="IPR007260">
    <property type="entry name" value="NanE"/>
</dbReference>
<keyword evidence="7" id="KW-0119">Carbohydrate metabolism</keyword>
<dbReference type="InterPro" id="IPR013785">
    <property type="entry name" value="Aldolase_TIM"/>
</dbReference>
<comment type="function">
    <text evidence="2">Converts N-acetylmannosamine-6-phosphate (ManNAc-6-P) to N-acetylglucosamine-6-phosphate (GlcNAc-6-P).</text>
</comment>
<evidence type="ECO:0000256" key="7">
    <source>
        <dbReference type="ARBA" id="ARBA00023277"/>
    </source>
</evidence>
<dbReference type="EC" id="5.1.3.9" evidence="5"/>
<dbReference type="RefSeq" id="WP_190250743.1">
    <property type="nucleotide sequence ID" value="NZ_BMPI01000014.1"/>
</dbReference>